<gene>
    <name evidence="1" type="ORF">SAY87_020831</name>
</gene>
<name>A0AAN7JWB2_9MYRT</name>
<reference evidence="1 2" key="1">
    <citation type="journal article" date="2023" name="Hortic Res">
        <title>Pangenome of water caltrop reveals structural variations and asymmetric subgenome divergence after allopolyploidization.</title>
        <authorList>
            <person name="Zhang X."/>
            <person name="Chen Y."/>
            <person name="Wang L."/>
            <person name="Yuan Y."/>
            <person name="Fang M."/>
            <person name="Shi L."/>
            <person name="Lu R."/>
            <person name="Comes H.P."/>
            <person name="Ma Y."/>
            <person name="Chen Y."/>
            <person name="Huang G."/>
            <person name="Zhou Y."/>
            <person name="Zheng Z."/>
            <person name="Qiu Y."/>
        </authorList>
    </citation>
    <scope>NUCLEOTIDE SEQUENCE [LARGE SCALE GENOMIC DNA]</scope>
    <source>
        <tissue evidence="1">Roots</tissue>
    </source>
</reference>
<evidence type="ECO:0000313" key="2">
    <source>
        <dbReference type="Proteomes" id="UP001345219"/>
    </source>
</evidence>
<protein>
    <submittedName>
        <fullName evidence="1">Uncharacterized protein</fullName>
    </submittedName>
</protein>
<evidence type="ECO:0000313" key="1">
    <source>
        <dbReference type="EMBL" id="KAK4752033.1"/>
    </source>
</evidence>
<accession>A0AAN7JWB2</accession>
<comment type="caution">
    <text evidence="1">The sequence shown here is derived from an EMBL/GenBank/DDBJ whole genome shotgun (WGS) entry which is preliminary data.</text>
</comment>
<dbReference type="EMBL" id="JAXIOK010000016">
    <property type="protein sequence ID" value="KAK4752033.1"/>
    <property type="molecule type" value="Genomic_DNA"/>
</dbReference>
<proteinExistence type="predicted"/>
<organism evidence="1 2">
    <name type="scientific">Trapa incisa</name>
    <dbReference type="NCBI Taxonomy" id="236973"/>
    <lineage>
        <taxon>Eukaryota</taxon>
        <taxon>Viridiplantae</taxon>
        <taxon>Streptophyta</taxon>
        <taxon>Embryophyta</taxon>
        <taxon>Tracheophyta</taxon>
        <taxon>Spermatophyta</taxon>
        <taxon>Magnoliopsida</taxon>
        <taxon>eudicotyledons</taxon>
        <taxon>Gunneridae</taxon>
        <taxon>Pentapetalae</taxon>
        <taxon>rosids</taxon>
        <taxon>malvids</taxon>
        <taxon>Myrtales</taxon>
        <taxon>Lythraceae</taxon>
        <taxon>Trapa</taxon>
    </lineage>
</organism>
<sequence>MRFHELRHKTTNVGVGEDFIPKVEGAAGLGNILGGSTLQTHLHSWPKMTSSLLQGINKKQ</sequence>
<dbReference type="Proteomes" id="UP001345219">
    <property type="component" value="Chromosome 16"/>
</dbReference>
<dbReference type="AlphaFoldDB" id="A0AAN7JWB2"/>
<keyword evidence="2" id="KW-1185">Reference proteome</keyword>